<feature type="transmembrane region" description="Helical" evidence="1">
    <location>
        <begin position="176"/>
        <end position="194"/>
    </location>
</feature>
<keyword evidence="1" id="KW-0812">Transmembrane</keyword>
<keyword evidence="1" id="KW-0472">Membrane</keyword>
<comment type="caution">
    <text evidence="2">The sequence shown here is derived from an EMBL/GenBank/DDBJ whole genome shotgun (WGS) entry which is preliminary data.</text>
</comment>
<feature type="transmembrane region" description="Helical" evidence="1">
    <location>
        <begin position="201"/>
        <end position="221"/>
    </location>
</feature>
<dbReference type="PROSITE" id="PS51257">
    <property type="entry name" value="PROKAR_LIPOPROTEIN"/>
    <property type="match status" value="1"/>
</dbReference>
<keyword evidence="3" id="KW-1185">Reference proteome</keyword>
<feature type="transmembrane region" description="Helical" evidence="1">
    <location>
        <begin position="251"/>
        <end position="270"/>
    </location>
</feature>
<name>A0ABW7QZA5_9ACTN</name>
<sequence>MLRRSLSTVLLVLACVLVPFGALSTWAKYEIEDADQYVSTMAPLASDSAVRDAVADAVTDGVMKEIDVGPLQGTVESFVRDAVRSFTGTPAFRTAWNAANREAHAAVQEALTDQADGGAVTIDLAPITEQVKKQLGDDGVPFADRIPVTHTEVTLMHSSDLGPFGKGFHMLQVAGLWLPIAAVLLAVVGIFLAVRRRRAVIATALGAAVGGAVLAVAVAVGRGLTLSDLPKDVSRPAAEAVYDALTSSLSVAGWVILGVGLAVALAAWLLRRRRHRPSPAAPGSSTIAGRAD</sequence>
<reference evidence="2 3" key="1">
    <citation type="submission" date="2024-10" db="EMBL/GenBank/DDBJ databases">
        <title>The Natural Products Discovery Center: Release of the First 8490 Sequenced Strains for Exploring Actinobacteria Biosynthetic Diversity.</title>
        <authorList>
            <person name="Kalkreuter E."/>
            <person name="Kautsar S.A."/>
            <person name="Yang D."/>
            <person name="Bader C.D."/>
            <person name="Teijaro C.N."/>
            <person name="Fluegel L."/>
            <person name="Davis C.M."/>
            <person name="Simpson J.R."/>
            <person name="Lauterbach L."/>
            <person name="Steele A.D."/>
            <person name="Gui C."/>
            <person name="Meng S."/>
            <person name="Li G."/>
            <person name="Viehrig K."/>
            <person name="Ye F."/>
            <person name="Su P."/>
            <person name="Kiefer A.F."/>
            <person name="Nichols A."/>
            <person name="Cepeda A.J."/>
            <person name="Yan W."/>
            <person name="Fan B."/>
            <person name="Jiang Y."/>
            <person name="Adhikari A."/>
            <person name="Zheng C.-J."/>
            <person name="Schuster L."/>
            <person name="Cowan T.M."/>
            <person name="Smanski M.J."/>
            <person name="Chevrette M.G."/>
            <person name="De Carvalho L.P.S."/>
            <person name="Shen B."/>
        </authorList>
    </citation>
    <scope>NUCLEOTIDE SEQUENCE [LARGE SCALE GENOMIC DNA]</scope>
    <source>
        <strain evidence="2 3">NPDC017990</strain>
    </source>
</reference>
<dbReference type="Proteomes" id="UP001610818">
    <property type="component" value="Unassembled WGS sequence"/>
</dbReference>
<proteinExistence type="predicted"/>
<dbReference type="EMBL" id="JBIRGQ010000006">
    <property type="protein sequence ID" value="MFH8549650.1"/>
    <property type="molecule type" value="Genomic_DNA"/>
</dbReference>
<accession>A0ABW7QZA5</accession>
<dbReference type="RefSeq" id="WP_397716045.1">
    <property type="nucleotide sequence ID" value="NZ_JBIRGN010000006.1"/>
</dbReference>
<organism evidence="2 3">
    <name type="scientific">Streptomyces longisporoflavus</name>
    <dbReference type="NCBI Taxonomy" id="28044"/>
    <lineage>
        <taxon>Bacteria</taxon>
        <taxon>Bacillati</taxon>
        <taxon>Actinomycetota</taxon>
        <taxon>Actinomycetes</taxon>
        <taxon>Kitasatosporales</taxon>
        <taxon>Streptomycetaceae</taxon>
        <taxon>Streptomyces</taxon>
    </lineage>
</organism>
<protein>
    <recommendedName>
        <fullName evidence="4">Integral membrane protein</fullName>
    </recommendedName>
</protein>
<gene>
    <name evidence="2" type="ORF">ACH4F9_32060</name>
</gene>
<evidence type="ECO:0000313" key="3">
    <source>
        <dbReference type="Proteomes" id="UP001610818"/>
    </source>
</evidence>
<keyword evidence="1" id="KW-1133">Transmembrane helix</keyword>
<evidence type="ECO:0000313" key="2">
    <source>
        <dbReference type="EMBL" id="MFH8549650.1"/>
    </source>
</evidence>
<evidence type="ECO:0008006" key="4">
    <source>
        <dbReference type="Google" id="ProtNLM"/>
    </source>
</evidence>
<evidence type="ECO:0000256" key="1">
    <source>
        <dbReference type="SAM" id="Phobius"/>
    </source>
</evidence>